<reference evidence="3" key="1">
    <citation type="journal article" date="2022" name="Int. J. Mol. Sci.">
        <title>Draft Genome of Tanacetum Coccineum: Genomic Comparison of Closely Related Tanacetum-Family Plants.</title>
        <authorList>
            <person name="Yamashiro T."/>
            <person name="Shiraishi A."/>
            <person name="Nakayama K."/>
            <person name="Satake H."/>
        </authorList>
    </citation>
    <scope>NUCLEOTIDE SEQUENCE</scope>
</reference>
<gene>
    <name evidence="3" type="ORF">Tco_0623807</name>
</gene>
<evidence type="ECO:0000313" key="4">
    <source>
        <dbReference type="Proteomes" id="UP001151760"/>
    </source>
</evidence>
<keyword evidence="3" id="KW-0548">Nucleotidyltransferase</keyword>
<dbReference type="Proteomes" id="UP001151760">
    <property type="component" value="Unassembled WGS sequence"/>
</dbReference>
<keyword evidence="3" id="KW-0695">RNA-directed DNA polymerase</keyword>
<dbReference type="EMBL" id="BQNB010008515">
    <property type="protein sequence ID" value="GJS50445.1"/>
    <property type="molecule type" value="Genomic_DNA"/>
</dbReference>
<dbReference type="Pfam" id="PF03372">
    <property type="entry name" value="Exo_endo_phos"/>
    <property type="match status" value="1"/>
</dbReference>
<dbReference type="SUPFAM" id="SSF56219">
    <property type="entry name" value="DNase I-like"/>
    <property type="match status" value="1"/>
</dbReference>
<protein>
    <submittedName>
        <fullName evidence="3">RNA-directed DNA polymerase, eukaryota</fullName>
    </submittedName>
</protein>
<sequence length="450" mass="51437">MSFSTWWVPDVTDEEDENEISDTESKDELKVDDQEDGAESTFSGYFKKSKGPRSGGSIINLLEDVVKVGHVMGYNMEGCLAQKAKKDWVKDLSIKNKVNILALQETKMENMSLLCVKSCWGNMTFDFVHSDSVGNSGGILCVWDPNAFRKNSVTLSDYFILVRGVWEQNGMDLLIVVVYAPHDAKEKIMLWDYLASEINRWRGKVVVMGDFNEVRFWSDRFGSIFNAQGANVFNSFISNAGLVEVELGGCSFTWCHKTAKKMSKLDMFLVSDNLLHMYPHLYAISLEQFLSDHHPILHREHHLDYGPTPFRFFHYWCEIDGFKNLVEDAWKDSPNNEGNAMLNLMGKFKFLKTKIRIWNKTNMANQKNVKSKLITDLESVEAEIDRGMGNEEIVANRMNLVKNLQDINNLNSMEMAQKSNVKWAVEGDENSSFFHGTINKKGMFLRSGEL</sequence>
<dbReference type="InterPro" id="IPR036691">
    <property type="entry name" value="Endo/exonu/phosph_ase_sf"/>
</dbReference>
<keyword evidence="3" id="KW-0808">Transferase</keyword>
<reference evidence="3" key="2">
    <citation type="submission" date="2022-01" db="EMBL/GenBank/DDBJ databases">
        <authorList>
            <person name="Yamashiro T."/>
            <person name="Shiraishi A."/>
            <person name="Satake H."/>
            <person name="Nakayama K."/>
        </authorList>
    </citation>
    <scope>NUCLEOTIDE SEQUENCE</scope>
</reference>
<dbReference type="PANTHER" id="PTHR33710:SF64">
    <property type="entry name" value="ENDONUCLEASE_EXONUCLEASE_PHOSPHATASE DOMAIN-CONTAINING PROTEIN"/>
    <property type="match status" value="1"/>
</dbReference>
<evidence type="ECO:0000256" key="1">
    <source>
        <dbReference type="SAM" id="MobiDB-lite"/>
    </source>
</evidence>
<name>A0ABQ4WC25_9ASTR</name>
<dbReference type="InterPro" id="IPR005135">
    <property type="entry name" value="Endo/exonuclease/phosphatase"/>
</dbReference>
<feature type="region of interest" description="Disordered" evidence="1">
    <location>
        <begin position="1"/>
        <end position="53"/>
    </location>
</feature>
<feature type="domain" description="Endonuclease/exonuclease/phosphatase" evidence="2">
    <location>
        <begin position="74"/>
        <end position="293"/>
    </location>
</feature>
<evidence type="ECO:0000313" key="3">
    <source>
        <dbReference type="EMBL" id="GJS50445.1"/>
    </source>
</evidence>
<keyword evidence="4" id="KW-1185">Reference proteome</keyword>
<comment type="caution">
    <text evidence="3">The sequence shown here is derived from an EMBL/GenBank/DDBJ whole genome shotgun (WGS) entry which is preliminary data.</text>
</comment>
<evidence type="ECO:0000259" key="2">
    <source>
        <dbReference type="Pfam" id="PF03372"/>
    </source>
</evidence>
<organism evidence="3 4">
    <name type="scientific">Tanacetum coccineum</name>
    <dbReference type="NCBI Taxonomy" id="301880"/>
    <lineage>
        <taxon>Eukaryota</taxon>
        <taxon>Viridiplantae</taxon>
        <taxon>Streptophyta</taxon>
        <taxon>Embryophyta</taxon>
        <taxon>Tracheophyta</taxon>
        <taxon>Spermatophyta</taxon>
        <taxon>Magnoliopsida</taxon>
        <taxon>eudicotyledons</taxon>
        <taxon>Gunneridae</taxon>
        <taxon>Pentapetalae</taxon>
        <taxon>asterids</taxon>
        <taxon>campanulids</taxon>
        <taxon>Asterales</taxon>
        <taxon>Asteraceae</taxon>
        <taxon>Asteroideae</taxon>
        <taxon>Anthemideae</taxon>
        <taxon>Anthemidinae</taxon>
        <taxon>Tanacetum</taxon>
    </lineage>
</organism>
<dbReference type="Gene3D" id="3.60.10.10">
    <property type="entry name" value="Endonuclease/exonuclease/phosphatase"/>
    <property type="match status" value="1"/>
</dbReference>
<dbReference type="GO" id="GO:0003964">
    <property type="term" value="F:RNA-directed DNA polymerase activity"/>
    <property type="evidence" value="ECO:0007669"/>
    <property type="project" value="UniProtKB-KW"/>
</dbReference>
<accession>A0ABQ4WC25</accession>
<proteinExistence type="predicted"/>
<feature type="compositionally biased region" description="Basic and acidic residues" evidence="1">
    <location>
        <begin position="23"/>
        <end position="32"/>
    </location>
</feature>
<dbReference type="PANTHER" id="PTHR33710">
    <property type="entry name" value="BNAC02G09200D PROTEIN"/>
    <property type="match status" value="1"/>
</dbReference>
<feature type="compositionally biased region" description="Acidic residues" evidence="1">
    <location>
        <begin position="11"/>
        <end position="22"/>
    </location>
</feature>